<dbReference type="InterPro" id="IPR006094">
    <property type="entry name" value="Oxid_FAD_bind_N"/>
</dbReference>
<evidence type="ECO:0000256" key="6">
    <source>
        <dbReference type="SAM" id="MobiDB-lite"/>
    </source>
</evidence>
<evidence type="ECO:0000313" key="8">
    <source>
        <dbReference type="EMBL" id="QEC49282.1"/>
    </source>
</evidence>
<dbReference type="SUPFAM" id="SSF56176">
    <property type="entry name" value="FAD-binding/transporter-associated domain-like"/>
    <property type="match status" value="1"/>
</dbReference>
<dbReference type="SUPFAM" id="SSF55103">
    <property type="entry name" value="FAD-linked oxidases, C-terminal domain"/>
    <property type="match status" value="1"/>
</dbReference>
<organism evidence="8 9">
    <name type="scientific">Baekduia soli</name>
    <dbReference type="NCBI Taxonomy" id="496014"/>
    <lineage>
        <taxon>Bacteria</taxon>
        <taxon>Bacillati</taxon>
        <taxon>Actinomycetota</taxon>
        <taxon>Thermoleophilia</taxon>
        <taxon>Solirubrobacterales</taxon>
        <taxon>Baekduiaceae</taxon>
        <taxon>Baekduia</taxon>
    </lineage>
</organism>
<reference evidence="8 9" key="1">
    <citation type="journal article" date="2018" name="J. Microbiol.">
        <title>Baekduia soli gen. nov., sp. nov., a novel bacterium isolated from the soil of Baekdu Mountain and proposal of a novel family name, Baekduiaceae fam. nov.</title>
        <authorList>
            <person name="An D.S."/>
            <person name="Siddiqi M.Z."/>
            <person name="Kim K.H."/>
            <person name="Yu H.S."/>
            <person name="Im W.T."/>
        </authorList>
    </citation>
    <scope>NUCLEOTIDE SEQUENCE [LARGE SCALE GENOMIC DNA]</scope>
    <source>
        <strain evidence="8 9">BR7-21</strain>
    </source>
</reference>
<dbReference type="InterPro" id="IPR004113">
    <property type="entry name" value="FAD-bd_oxidored_4_C"/>
</dbReference>
<dbReference type="InterPro" id="IPR016169">
    <property type="entry name" value="FAD-bd_PCMH_sub2"/>
</dbReference>
<dbReference type="InterPro" id="IPR036318">
    <property type="entry name" value="FAD-bd_PCMH-like_sf"/>
</dbReference>
<dbReference type="GO" id="GO:0016491">
    <property type="term" value="F:oxidoreductase activity"/>
    <property type="evidence" value="ECO:0007669"/>
    <property type="project" value="UniProtKB-KW"/>
</dbReference>
<evidence type="ECO:0000256" key="2">
    <source>
        <dbReference type="ARBA" id="ARBA00008000"/>
    </source>
</evidence>
<evidence type="ECO:0000256" key="4">
    <source>
        <dbReference type="ARBA" id="ARBA00022827"/>
    </source>
</evidence>
<dbReference type="InterPro" id="IPR051914">
    <property type="entry name" value="FAD-linked_OxidoTrans_Type4"/>
</dbReference>
<protein>
    <submittedName>
        <fullName evidence="8">FAD-binding protein</fullName>
    </submittedName>
</protein>
<evidence type="ECO:0000256" key="3">
    <source>
        <dbReference type="ARBA" id="ARBA00022630"/>
    </source>
</evidence>
<dbReference type="Gene3D" id="3.30.465.10">
    <property type="match status" value="1"/>
</dbReference>
<proteinExistence type="inferred from homology"/>
<evidence type="ECO:0000259" key="7">
    <source>
        <dbReference type="PROSITE" id="PS51387"/>
    </source>
</evidence>
<evidence type="ECO:0000256" key="1">
    <source>
        <dbReference type="ARBA" id="ARBA00001974"/>
    </source>
</evidence>
<sequence>MPGDRRAHRRPRRRRLRPGPARGVSARALAADLRRELGGAAVPDGDLRHYGHDATEAHGVHGTPAAVVLPADTAGVAAALRCCDRLGVAVVPRGGGTGLAAGAVPLGGEVVLGLERLTAVRALEPERWRMHVEAGLTTGHVHRLARESGLLFPPDPGAAEQSQIGGNVATNAGGPHAFKYGVTGRWVTGLEAVLASGEVLTVGGPLRKDVAGYDLRSLLVGSEGTLAVITAAWLALTPMPEARLPVAAAFDSVGAGCDAIDAIVASGLTPAILEYLDAGTLEAAGAAFPAALPAPARMLVIAEADGSAAEAARVRSELVEVLGDGALALHAPQARGDVEALWRWRDGVSTAVAAHRGGKMGEDVVVPFERLRDVIAATVEIGARHGLPACSWGHAGDGNVHATLLVRRDDAAELMRAQAAAEDLFAAAVALGGSVSGEHGLGWVKRGQLERQWAPAALDLHEGVKRLFDPHGRLNPGKKLARRDPPPGR</sequence>
<dbReference type="OrthoDB" id="9811557at2"/>
<dbReference type="FunFam" id="1.10.45.10:FF:000001">
    <property type="entry name" value="D-lactate dehydrogenase mitochondrial"/>
    <property type="match status" value="1"/>
</dbReference>
<dbReference type="Proteomes" id="UP000321805">
    <property type="component" value="Chromosome"/>
</dbReference>
<comment type="similarity">
    <text evidence="2">Belongs to the FAD-binding oxidoreductase/transferase type 4 family.</text>
</comment>
<feature type="compositionally biased region" description="Basic residues" evidence="6">
    <location>
        <begin position="1"/>
        <end position="17"/>
    </location>
</feature>
<feature type="region of interest" description="Disordered" evidence="6">
    <location>
        <begin position="469"/>
        <end position="489"/>
    </location>
</feature>
<dbReference type="InterPro" id="IPR016166">
    <property type="entry name" value="FAD-bd_PCMH"/>
</dbReference>
<keyword evidence="4" id="KW-0274">FAD</keyword>
<accession>A0A5B8U9G8</accession>
<feature type="domain" description="FAD-binding PCMH-type" evidence="7">
    <location>
        <begin position="60"/>
        <end position="239"/>
    </location>
</feature>
<dbReference type="GO" id="GO:0071949">
    <property type="term" value="F:FAD binding"/>
    <property type="evidence" value="ECO:0007669"/>
    <property type="project" value="InterPro"/>
</dbReference>
<dbReference type="AlphaFoldDB" id="A0A5B8U9G8"/>
<dbReference type="InterPro" id="IPR016171">
    <property type="entry name" value="Vanillyl_alc_oxidase_C-sub2"/>
</dbReference>
<dbReference type="Gene3D" id="1.10.45.10">
    <property type="entry name" value="Vanillyl-alcohol Oxidase, Chain A, domain 4"/>
    <property type="match status" value="1"/>
</dbReference>
<dbReference type="KEGG" id="bsol:FSW04_17985"/>
<dbReference type="PROSITE" id="PS51387">
    <property type="entry name" value="FAD_PCMH"/>
    <property type="match status" value="1"/>
</dbReference>
<name>A0A5B8U9G8_9ACTN</name>
<feature type="region of interest" description="Disordered" evidence="6">
    <location>
        <begin position="1"/>
        <end position="24"/>
    </location>
</feature>
<evidence type="ECO:0000256" key="5">
    <source>
        <dbReference type="ARBA" id="ARBA00023002"/>
    </source>
</evidence>
<dbReference type="EMBL" id="CP042430">
    <property type="protein sequence ID" value="QEC49282.1"/>
    <property type="molecule type" value="Genomic_DNA"/>
</dbReference>
<dbReference type="PANTHER" id="PTHR42934:SF2">
    <property type="entry name" value="GLYCOLATE OXIDASE SUBUNIT GLCD"/>
    <property type="match status" value="1"/>
</dbReference>
<dbReference type="Pfam" id="PF02913">
    <property type="entry name" value="FAD-oxidase_C"/>
    <property type="match status" value="1"/>
</dbReference>
<dbReference type="Gene3D" id="3.30.70.2740">
    <property type="match status" value="1"/>
</dbReference>
<dbReference type="PANTHER" id="PTHR42934">
    <property type="entry name" value="GLYCOLATE OXIDASE SUBUNIT GLCD"/>
    <property type="match status" value="1"/>
</dbReference>
<dbReference type="FunFam" id="3.30.70.2740:FF:000001">
    <property type="entry name" value="D-lactate dehydrogenase mitochondrial"/>
    <property type="match status" value="1"/>
</dbReference>
<keyword evidence="5" id="KW-0560">Oxidoreductase</keyword>
<dbReference type="InterPro" id="IPR016164">
    <property type="entry name" value="FAD-linked_Oxase-like_C"/>
</dbReference>
<keyword evidence="9" id="KW-1185">Reference proteome</keyword>
<comment type="cofactor">
    <cofactor evidence="1">
        <name>FAD</name>
        <dbReference type="ChEBI" id="CHEBI:57692"/>
    </cofactor>
</comment>
<dbReference type="Pfam" id="PF01565">
    <property type="entry name" value="FAD_binding_4"/>
    <property type="match status" value="1"/>
</dbReference>
<keyword evidence="3" id="KW-0285">Flavoprotein</keyword>
<evidence type="ECO:0000313" key="9">
    <source>
        <dbReference type="Proteomes" id="UP000321805"/>
    </source>
</evidence>
<gene>
    <name evidence="8" type="ORF">FSW04_17985</name>
</gene>